<dbReference type="PROSITE" id="PS01124">
    <property type="entry name" value="HTH_ARAC_FAMILY_2"/>
    <property type="match status" value="1"/>
</dbReference>
<dbReference type="InterPro" id="IPR018060">
    <property type="entry name" value="HTH_AraC"/>
</dbReference>
<dbReference type="SUPFAM" id="SSF52172">
    <property type="entry name" value="CheY-like"/>
    <property type="match status" value="1"/>
</dbReference>
<comment type="caution">
    <text evidence="12">The sequence shown here is derived from an EMBL/GenBank/DDBJ whole genome shotgun (WGS) entry which is preliminary data.</text>
</comment>
<sequence>MTTFISTEMIKKVFARILVIWGILSGVGVTLCTAQNPIEFNHLHQKKGLYRTPILTIVQDRNGFMWIGGGAQLYKYDAVKFESYVGANRLNGNPYITALAVDSSNNIVIGTGAGLFIYNQNIGKFYTQNQKLTSTNITTIRVLHNSDILIGTDKGLNLISINQKDTLFRQLLKGQHIKAITEDKKTKKVIISSIDAVYEFDDKWKSHMLTPVVQKIYKEHKDYITSILIDNGHIWFGTFDSGVILYHQKDQSFREWNEKNSTIASNRIRKLIYDNDGQLLIGTLKGLTALDVQSHQLQTYKHQIDNPASLSQNSIYDIYRDQQQIIWVGTYYGGINLIYPSKNPFRIYKPMGMTNSISSNIISSLAEDQDGYWVGTEEEGLNFISKADGSIKTINKELSSNLVKDVFLDHNDRIYIGTYNGGFNILNKKTGHVDIFLLDEKRRTNFINNVYAICKDSKNNLWIGTNAGFYLYDESSRKISKTYPEIEKLFVTNILETPQQDLLVSSTSGLYIKWASQDHFTLVDGTKDISIKSIFVEDNIAWCASNTGKIIRYDISKKSISFVPVKNVSTFLSVIKAGDNLWITTPKGLISFHLKTREEHLLTTTDGLPSDEFNENSYLRSKDGELFFGTLNGLVRFDPTKIVYNRKKQKVLFTNLRLFNNTVKIGDKTQLLDREISQLRRLDFRYDQNVFSLDFALLNFDRSDKNQFAYKIKELDPDWIYTDIPTATYMNLSPGSYTLLIKGANNDGIWSDVSFIYITIHPPFWKTWWAYILYFLILVVIIYFLNRFLIERALLIKSEKDQYAKINFFSYISHEIRTPLTLIIHPLKQLLKSSAVTQDVQHKLLGIEKNTNRLLSLINELLDFRKIEENTLQLNVYNYSLEPFLSEISSVFTELAQEKDLLLTTQMDTMETDVYFDRIQFEKVIYNLISNAIKYSNIGGEVSIALTQDQKEVEINISNTGLPIPQDNLDKIFEQYFRTTDSQINYDGTGIGLALSRHIVQLHGGHIQAHQQQEVNSYQAKIIFTIKLQKGTEHFQNQNHVNILHKDKIFAVAPFESHNRNPVEEHSNLSILIIEDNPELSNLLVDMLSGLYRVYVSYNGLDGAAKAEEEIPDLILSDVMMPGLSGLDLCSRLKSEPKTSHIPIILLTALGSIDKQIKGLEQGADAYITKPFDRDYVLLTIRNLLTLAEKNRKSFSLDKFIEKRSKNKQQEDELLSKAVKIIIDNLPNENLSVEFLCRELGMSQPVLHKKLKAITNLSLINFIKSVRMNQAAKMLKTGLYSITEVAYEVGFSDRKYFSKEFKKHFGSNPSDYTKEDDSNPS</sequence>
<dbReference type="Gene3D" id="3.30.565.10">
    <property type="entry name" value="Histidine kinase-like ATPase, C-terminal domain"/>
    <property type="match status" value="1"/>
</dbReference>
<dbReference type="EMBL" id="ACHA02000002">
    <property type="protein sequence ID" value="EFK59551.1"/>
    <property type="molecule type" value="Genomic_DNA"/>
</dbReference>
<keyword evidence="5" id="KW-0238">DNA-binding</keyword>
<dbReference type="Pfam" id="PF07495">
    <property type="entry name" value="Y_Y_Y"/>
    <property type="match status" value="1"/>
</dbReference>
<dbReference type="SMART" id="SM00388">
    <property type="entry name" value="HisKA"/>
    <property type="match status" value="1"/>
</dbReference>
<dbReference type="InterPro" id="IPR018062">
    <property type="entry name" value="HTH_AraC-typ_CS"/>
</dbReference>
<dbReference type="InterPro" id="IPR005467">
    <property type="entry name" value="His_kinase_dom"/>
</dbReference>
<accession>D7VHJ9</accession>
<dbReference type="Pfam" id="PF12833">
    <property type="entry name" value="HTH_18"/>
    <property type="match status" value="1"/>
</dbReference>
<evidence type="ECO:0000259" key="9">
    <source>
        <dbReference type="PROSITE" id="PS01124"/>
    </source>
</evidence>
<dbReference type="SUPFAM" id="SSF55874">
    <property type="entry name" value="ATPase domain of HSP90 chaperone/DNA topoisomerase II/histidine kinase"/>
    <property type="match status" value="1"/>
</dbReference>
<dbReference type="GO" id="GO:0003700">
    <property type="term" value="F:DNA-binding transcription factor activity"/>
    <property type="evidence" value="ECO:0007669"/>
    <property type="project" value="InterPro"/>
</dbReference>
<dbReference type="PROSITE" id="PS00041">
    <property type="entry name" value="HTH_ARAC_FAMILY_1"/>
    <property type="match status" value="1"/>
</dbReference>
<dbReference type="Pfam" id="PF07494">
    <property type="entry name" value="Reg_prop"/>
    <property type="match status" value="3"/>
</dbReference>
<dbReference type="PANTHER" id="PTHR43547">
    <property type="entry name" value="TWO-COMPONENT HISTIDINE KINASE"/>
    <property type="match status" value="1"/>
</dbReference>
<dbReference type="Pfam" id="PF00512">
    <property type="entry name" value="HisKA"/>
    <property type="match status" value="1"/>
</dbReference>
<evidence type="ECO:0000256" key="5">
    <source>
        <dbReference type="ARBA" id="ARBA00023125"/>
    </source>
</evidence>
<dbReference type="SMART" id="SM00342">
    <property type="entry name" value="HTH_ARAC"/>
    <property type="match status" value="1"/>
</dbReference>
<dbReference type="Pfam" id="PF00072">
    <property type="entry name" value="Response_reg"/>
    <property type="match status" value="1"/>
</dbReference>
<dbReference type="InterPro" id="IPR004358">
    <property type="entry name" value="Sig_transdc_His_kin-like_C"/>
</dbReference>
<evidence type="ECO:0000256" key="3">
    <source>
        <dbReference type="ARBA" id="ARBA00022553"/>
    </source>
</evidence>
<keyword evidence="13" id="KW-1185">Reference proteome</keyword>
<dbReference type="CDD" id="cd17574">
    <property type="entry name" value="REC_OmpR"/>
    <property type="match status" value="1"/>
</dbReference>
<dbReference type="SUPFAM" id="SSF47384">
    <property type="entry name" value="Homodimeric domain of signal transducing histidine kinase"/>
    <property type="match status" value="1"/>
</dbReference>
<dbReference type="InterPro" id="IPR011123">
    <property type="entry name" value="Y_Y_Y"/>
</dbReference>
<keyword evidence="4" id="KW-0805">Transcription regulation</keyword>
<dbReference type="GO" id="GO:0000155">
    <property type="term" value="F:phosphorelay sensor kinase activity"/>
    <property type="evidence" value="ECO:0007669"/>
    <property type="project" value="InterPro"/>
</dbReference>
<dbReference type="EC" id="2.7.13.3" evidence="2"/>
<dbReference type="CDD" id="cd00075">
    <property type="entry name" value="HATPase"/>
    <property type="match status" value="1"/>
</dbReference>
<dbReference type="InterPro" id="IPR011006">
    <property type="entry name" value="CheY-like_superfamily"/>
</dbReference>
<evidence type="ECO:0000256" key="8">
    <source>
        <dbReference type="SAM" id="Phobius"/>
    </source>
</evidence>
<feature type="transmembrane region" description="Helical" evidence="8">
    <location>
        <begin position="768"/>
        <end position="790"/>
    </location>
</feature>
<evidence type="ECO:0000259" key="10">
    <source>
        <dbReference type="PROSITE" id="PS50109"/>
    </source>
</evidence>
<dbReference type="InterPro" id="IPR011110">
    <property type="entry name" value="Reg_prop"/>
</dbReference>
<dbReference type="Gene3D" id="1.10.287.130">
    <property type="match status" value="1"/>
</dbReference>
<name>D7VHJ9_SPHSI</name>
<dbReference type="GO" id="GO:0043565">
    <property type="term" value="F:sequence-specific DNA binding"/>
    <property type="evidence" value="ECO:0007669"/>
    <property type="project" value="InterPro"/>
</dbReference>
<dbReference type="HOGENOM" id="CLU_000445_28_1_10"/>
<comment type="catalytic activity">
    <reaction evidence="1">
        <text>ATP + protein L-histidine = ADP + protein N-phospho-L-histidine.</text>
        <dbReference type="EC" id="2.7.13.3"/>
    </reaction>
</comment>
<dbReference type="CDD" id="cd00082">
    <property type="entry name" value="HisKA"/>
    <property type="match status" value="1"/>
</dbReference>
<dbReference type="InterPro" id="IPR009057">
    <property type="entry name" value="Homeodomain-like_sf"/>
</dbReference>
<dbReference type="PROSITE" id="PS50110">
    <property type="entry name" value="RESPONSE_REGULATORY"/>
    <property type="match status" value="1"/>
</dbReference>
<dbReference type="SUPFAM" id="SSF46689">
    <property type="entry name" value="Homeodomain-like"/>
    <property type="match status" value="1"/>
</dbReference>
<dbReference type="eggNOG" id="COG0745">
    <property type="taxonomic scope" value="Bacteria"/>
</dbReference>
<dbReference type="PRINTS" id="PR00344">
    <property type="entry name" value="BCTRLSENSOR"/>
</dbReference>
<dbReference type="PANTHER" id="PTHR43547:SF2">
    <property type="entry name" value="HYBRID SIGNAL TRANSDUCTION HISTIDINE KINASE C"/>
    <property type="match status" value="1"/>
</dbReference>
<evidence type="ECO:0000256" key="4">
    <source>
        <dbReference type="ARBA" id="ARBA00023015"/>
    </source>
</evidence>
<dbReference type="STRING" id="525373.HMPREF0766_10468"/>
<feature type="domain" description="Histidine kinase" evidence="10">
    <location>
        <begin position="811"/>
        <end position="1032"/>
    </location>
</feature>
<reference evidence="12" key="1">
    <citation type="submission" date="2010-07" db="EMBL/GenBank/DDBJ databases">
        <authorList>
            <person name="Muzny D."/>
            <person name="Qin X."/>
            <person name="Buhay C."/>
            <person name="Dugan-Rocha S."/>
            <person name="Ding Y."/>
            <person name="Chen G."/>
            <person name="Hawes A."/>
            <person name="Holder M."/>
            <person name="Jhangiani S."/>
            <person name="Johnson A."/>
            <person name="Khan Z."/>
            <person name="Li Z."/>
            <person name="Liu W."/>
            <person name="Liu X."/>
            <person name="Perez L."/>
            <person name="Shen H."/>
            <person name="Wang Q."/>
            <person name="Watt J."/>
            <person name="Xi L."/>
            <person name="Xin Y."/>
            <person name="Zhou J."/>
            <person name="Deng J."/>
            <person name="Jiang H."/>
            <person name="Liu Y."/>
            <person name="Qu J."/>
            <person name="Song X.-Z."/>
            <person name="Zhang L."/>
            <person name="Villasana D."/>
            <person name="Johnson A."/>
            <person name="Liu J."/>
            <person name="Liyanage D."/>
            <person name="Lorensuhewa L."/>
            <person name="Robinson T."/>
            <person name="Song A."/>
            <person name="Song B.-B."/>
            <person name="Dinh H."/>
            <person name="Thornton R."/>
            <person name="Coyle M."/>
            <person name="Francisco L."/>
            <person name="Jackson L."/>
            <person name="Javaid M."/>
            <person name="Korchina V."/>
            <person name="Kovar C."/>
            <person name="Mata R."/>
            <person name="Mathew T."/>
            <person name="Ngo R."/>
            <person name="Nguyen L."/>
            <person name="Nguyen N."/>
            <person name="Okwuonu G."/>
            <person name="Ongeri F."/>
            <person name="Pham C."/>
            <person name="Simmons D."/>
            <person name="Wilczek-Boney K."/>
            <person name="Hale W."/>
            <person name="Jakkamsetti A."/>
            <person name="Pham P."/>
            <person name="Ruth R."/>
            <person name="San Lucas F."/>
            <person name="Warren J."/>
            <person name="Zhang J."/>
            <person name="Zhao Z."/>
            <person name="Zhou C."/>
            <person name="Zhu D."/>
            <person name="Lee S."/>
            <person name="Bess C."/>
            <person name="Blankenburg K."/>
            <person name="Forbes L."/>
            <person name="Fu Q."/>
            <person name="Gubbala S."/>
            <person name="Hirani K."/>
            <person name="Jayaseelan J.C."/>
            <person name="Lara F."/>
            <person name="Munidasa M."/>
            <person name="Palculict T."/>
            <person name="Patil S."/>
            <person name="Pu L.-L."/>
            <person name="Saada N."/>
            <person name="Tang L."/>
            <person name="Weissenberger G."/>
            <person name="Zhu Y."/>
            <person name="Hemphill L."/>
            <person name="Shang Y."/>
            <person name="Youmans B."/>
            <person name="Ayvaz T."/>
            <person name="Ross M."/>
            <person name="Santibanez J."/>
            <person name="Aqrawi P."/>
            <person name="Gross S."/>
            <person name="Joshi V."/>
            <person name="Fowler G."/>
            <person name="Nazareth L."/>
            <person name="Reid J."/>
            <person name="Worley K."/>
            <person name="Petrosino J."/>
            <person name="Highlander S."/>
            <person name="Gibbs R."/>
        </authorList>
    </citation>
    <scope>NUCLEOTIDE SEQUENCE [LARGE SCALE GENOMIC DNA]</scope>
    <source>
        <strain evidence="12">ATCC 33861</strain>
    </source>
</reference>
<dbReference type="PROSITE" id="PS50109">
    <property type="entry name" value="HIS_KIN"/>
    <property type="match status" value="1"/>
</dbReference>
<dbReference type="InterPro" id="IPR001789">
    <property type="entry name" value="Sig_transdc_resp-reg_receiver"/>
</dbReference>
<dbReference type="InterPro" id="IPR036097">
    <property type="entry name" value="HisK_dim/P_sf"/>
</dbReference>
<evidence type="ECO:0000313" key="13">
    <source>
        <dbReference type="Proteomes" id="UP000006258"/>
    </source>
</evidence>
<evidence type="ECO:0000256" key="2">
    <source>
        <dbReference type="ARBA" id="ARBA00012438"/>
    </source>
</evidence>
<keyword evidence="8" id="KW-0812">Transmembrane</keyword>
<dbReference type="InterPro" id="IPR003661">
    <property type="entry name" value="HisK_dim/P_dom"/>
</dbReference>
<gene>
    <name evidence="12" type="ORF">HMPREF0766_10468</name>
</gene>
<dbReference type="GeneID" id="95429288"/>
<dbReference type="FunFam" id="1.10.287.130:FF:000045">
    <property type="entry name" value="Two-component system sensor histidine kinase/response regulator"/>
    <property type="match status" value="1"/>
</dbReference>
<dbReference type="InterPro" id="IPR003594">
    <property type="entry name" value="HATPase_dom"/>
</dbReference>
<organism evidence="12 13">
    <name type="scientific">Sphingobacterium spiritivorum ATCC 33861</name>
    <dbReference type="NCBI Taxonomy" id="525373"/>
    <lineage>
        <taxon>Bacteria</taxon>
        <taxon>Pseudomonadati</taxon>
        <taxon>Bacteroidota</taxon>
        <taxon>Sphingobacteriia</taxon>
        <taxon>Sphingobacteriales</taxon>
        <taxon>Sphingobacteriaceae</taxon>
        <taxon>Sphingobacterium</taxon>
    </lineage>
</organism>
<evidence type="ECO:0000259" key="11">
    <source>
        <dbReference type="PROSITE" id="PS50110"/>
    </source>
</evidence>
<keyword evidence="6" id="KW-0804">Transcription</keyword>
<dbReference type="OrthoDB" id="9809670at2"/>
<dbReference type="SMART" id="SM00448">
    <property type="entry name" value="REC"/>
    <property type="match status" value="1"/>
</dbReference>
<protein>
    <recommendedName>
        <fullName evidence="2">histidine kinase</fullName>
        <ecNumber evidence="2">2.7.13.3</ecNumber>
    </recommendedName>
</protein>
<dbReference type="Gene3D" id="1.10.10.60">
    <property type="entry name" value="Homeodomain-like"/>
    <property type="match status" value="1"/>
</dbReference>
<evidence type="ECO:0000256" key="6">
    <source>
        <dbReference type="ARBA" id="ARBA00023163"/>
    </source>
</evidence>
<dbReference type="Pfam" id="PF02518">
    <property type="entry name" value="HATPase_c"/>
    <property type="match status" value="1"/>
</dbReference>
<dbReference type="InterPro" id="IPR015943">
    <property type="entry name" value="WD40/YVTN_repeat-like_dom_sf"/>
</dbReference>
<evidence type="ECO:0000256" key="7">
    <source>
        <dbReference type="PROSITE-ProRule" id="PRU00169"/>
    </source>
</evidence>
<keyword evidence="8" id="KW-0472">Membrane</keyword>
<evidence type="ECO:0000313" key="12">
    <source>
        <dbReference type="EMBL" id="EFK59551.1"/>
    </source>
</evidence>
<evidence type="ECO:0000256" key="1">
    <source>
        <dbReference type="ARBA" id="ARBA00000085"/>
    </source>
</evidence>
<dbReference type="InterPro" id="IPR036890">
    <property type="entry name" value="HATPase_C_sf"/>
</dbReference>
<feature type="domain" description="Response regulatory" evidence="11">
    <location>
        <begin position="1070"/>
        <end position="1185"/>
    </location>
</feature>
<dbReference type="Gene3D" id="2.60.40.10">
    <property type="entry name" value="Immunoglobulins"/>
    <property type="match status" value="1"/>
</dbReference>
<dbReference type="InterPro" id="IPR013783">
    <property type="entry name" value="Ig-like_fold"/>
</dbReference>
<keyword evidence="8" id="KW-1133">Transmembrane helix</keyword>
<feature type="modified residue" description="4-aspartylphosphate" evidence="7">
    <location>
        <position position="1118"/>
    </location>
</feature>
<dbReference type="FunFam" id="2.60.40.10:FF:000791">
    <property type="entry name" value="Two-component system sensor histidine kinase/response regulator"/>
    <property type="match status" value="1"/>
</dbReference>
<dbReference type="Gene3D" id="2.130.10.10">
    <property type="entry name" value="YVTN repeat-like/Quinoprotein amine dehydrogenase"/>
    <property type="match status" value="2"/>
</dbReference>
<dbReference type="eggNOG" id="COG3292">
    <property type="taxonomic scope" value="Bacteria"/>
</dbReference>
<dbReference type="RefSeq" id="WP_002997508.1">
    <property type="nucleotide sequence ID" value="NZ_GL379771.1"/>
</dbReference>
<feature type="domain" description="HTH araC/xylS-type" evidence="9">
    <location>
        <begin position="1216"/>
        <end position="1315"/>
    </location>
</feature>
<dbReference type="SUPFAM" id="SSF50998">
    <property type="entry name" value="Quinoprotein alcohol dehydrogenase-like"/>
    <property type="match status" value="2"/>
</dbReference>
<dbReference type="Proteomes" id="UP000006258">
    <property type="component" value="Unassembled WGS sequence"/>
</dbReference>
<keyword evidence="3 7" id="KW-0597">Phosphoprotein</keyword>
<dbReference type="eggNOG" id="COG2205">
    <property type="taxonomic scope" value="Bacteria"/>
</dbReference>
<dbReference type="SMART" id="SM00387">
    <property type="entry name" value="HATPase_c"/>
    <property type="match status" value="1"/>
</dbReference>
<dbReference type="Gene3D" id="3.40.50.2300">
    <property type="match status" value="1"/>
</dbReference>
<proteinExistence type="predicted"/>
<dbReference type="InterPro" id="IPR011047">
    <property type="entry name" value="Quinoprotein_ADH-like_sf"/>
</dbReference>